<proteinExistence type="predicted"/>
<name>A0A3B0XKI4_9ZZZZ</name>
<protein>
    <submittedName>
        <fullName evidence="1">Uncharacterized protein</fullName>
    </submittedName>
</protein>
<dbReference type="AlphaFoldDB" id="A0A3B0XKI4"/>
<accession>A0A3B0XKI4</accession>
<evidence type="ECO:0000313" key="1">
    <source>
        <dbReference type="EMBL" id="VAW68091.1"/>
    </source>
</evidence>
<sequence>MSEISYAEQIKRLSNDYYHNHLGFEEYRSQRKVFLDKIDEEFNGRKVEAIADEPEVEEFKNSEESSLLSKTIALFKSNENE</sequence>
<reference evidence="1" key="1">
    <citation type="submission" date="2018-06" db="EMBL/GenBank/DDBJ databases">
        <authorList>
            <person name="Zhirakovskaya E."/>
        </authorList>
    </citation>
    <scope>NUCLEOTIDE SEQUENCE</scope>
</reference>
<dbReference type="EMBL" id="UOFI01000115">
    <property type="protein sequence ID" value="VAW68091.1"/>
    <property type="molecule type" value="Genomic_DNA"/>
</dbReference>
<gene>
    <name evidence="1" type="ORF">MNBD_GAMMA09-2413</name>
</gene>
<organism evidence="1">
    <name type="scientific">hydrothermal vent metagenome</name>
    <dbReference type="NCBI Taxonomy" id="652676"/>
    <lineage>
        <taxon>unclassified sequences</taxon>
        <taxon>metagenomes</taxon>
        <taxon>ecological metagenomes</taxon>
    </lineage>
</organism>